<sequence length="165" mass="18561">MEGLFKGGIIASLRFHFEKIEIPNLPDDILTQILEIIGADGSWRLGPFLRAGKRSYDLVHQPQILCNCSVFSMCRDPNDIFIGGRCRGFFEKCLNVGNIDAVYFESLCLASRHRDLEAAVALLEKNVPNDDESTLAYGVLNMCLGDLVKASEAFQQFIQHHDQFH</sequence>
<protein>
    <recommendedName>
        <fullName evidence="3">F-box domain-containing protein</fullName>
    </recommendedName>
</protein>
<comment type="caution">
    <text evidence="1">The sequence shown here is derived from an EMBL/GenBank/DDBJ whole genome shotgun (WGS) entry which is preliminary data.</text>
</comment>
<name>A0ABQ7NJA5_BRACM</name>
<gene>
    <name evidence="1" type="primary">A02p029270.1_BraROA</name>
    <name evidence="1" type="ORF">IGI04_006530</name>
</gene>
<organism evidence="1 2">
    <name type="scientific">Brassica rapa subsp. trilocularis</name>
    <dbReference type="NCBI Taxonomy" id="1813537"/>
    <lineage>
        <taxon>Eukaryota</taxon>
        <taxon>Viridiplantae</taxon>
        <taxon>Streptophyta</taxon>
        <taxon>Embryophyta</taxon>
        <taxon>Tracheophyta</taxon>
        <taxon>Spermatophyta</taxon>
        <taxon>Magnoliopsida</taxon>
        <taxon>eudicotyledons</taxon>
        <taxon>Gunneridae</taxon>
        <taxon>Pentapetalae</taxon>
        <taxon>rosids</taxon>
        <taxon>malvids</taxon>
        <taxon>Brassicales</taxon>
        <taxon>Brassicaceae</taxon>
        <taxon>Brassiceae</taxon>
        <taxon>Brassica</taxon>
    </lineage>
</organism>
<evidence type="ECO:0008006" key="3">
    <source>
        <dbReference type="Google" id="ProtNLM"/>
    </source>
</evidence>
<dbReference type="EMBL" id="JADBGQ010000002">
    <property type="protein sequence ID" value="KAG5410211.1"/>
    <property type="molecule type" value="Genomic_DNA"/>
</dbReference>
<evidence type="ECO:0000313" key="2">
    <source>
        <dbReference type="Proteomes" id="UP000823674"/>
    </source>
</evidence>
<accession>A0ABQ7NJA5</accession>
<proteinExistence type="predicted"/>
<evidence type="ECO:0000313" key="1">
    <source>
        <dbReference type="EMBL" id="KAG5410211.1"/>
    </source>
</evidence>
<reference evidence="1 2" key="1">
    <citation type="submission" date="2021-03" db="EMBL/GenBank/DDBJ databases">
        <authorList>
            <person name="King G.J."/>
            <person name="Bancroft I."/>
            <person name="Baten A."/>
            <person name="Bloomfield J."/>
            <person name="Borpatragohain P."/>
            <person name="He Z."/>
            <person name="Irish N."/>
            <person name="Irwin J."/>
            <person name="Liu K."/>
            <person name="Mauleon R.P."/>
            <person name="Moore J."/>
            <person name="Morris R."/>
            <person name="Ostergaard L."/>
            <person name="Wang B."/>
            <person name="Wells R."/>
        </authorList>
    </citation>
    <scope>NUCLEOTIDE SEQUENCE [LARGE SCALE GENOMIC DNA]</scope>
    <source>
        <strain evidence="1">R-o-18</strain>
        <tissue evidence="1">Leaf</tissue>
    </source>
</reference>
<keyword evidence="2" id="KW-1185">Reference proteome</keyword>
<dbReference type="Proteomes" id="UP000823674">
    <property type="component" value="Chromosome A02"/>
</dbReference>